<dbReference type="PANTHER" id="PTHR43080:SF2">
    <property type="entry name" value="CBS DOMAIN-CONTAINING PROTEIN"/>
    <property type="match status" value="1"/>
</dbReference>
<gene>
    <name evidence="4" type="ORF">HNR23_001626</name>
</gene>
<feature type="domain" description="CBS" evidence="3">
    <location>
        <begin position="84"/>
        <end position="143"/>
    </location>
</feature>
<dbReference type="RefSeq" id="WP_184074817.1">
    <property type="nucleotide sequence ID" value="NZ_JACHDS010000001.1"/>
</dbReference>
<dbReference type="AlphaFoldDB" id="A0A7W9YI12"/>
<dbReference type="SUPFAM" id="SSF54631">
    <property type="entry name" value="CBS-domain pair"/>
    <property type="match status" value="1"/>
</dbReference>
<dbReference type="SMART" id="SM00116">
    <property type="entry name" value="CBS"/>
    <property type="match status" value="2"/>
</dbReference>
<evidence type="ECO:0000313" key="4">
    <source>
        <dbReference type="EMBL" id="MBB6171566.1"/>
    </source>
</evidence>
<dbReference type="PROSITE" id="PS51371">
    <property type="entry name" value="CBS"/>
    <property type="match status" value="2"/>
</dbReference>
<keyword evidence="5" id="KW-1185">Reference proteome</keyword>
<proteinExistence type="predicted"/>
<dbReference type="InterPro" id="IPR000644">
    <property type="entry name" value="CBS_dom"/>
</dbReference>
<organism evidence="4 5">
    <name type="scientific">Nocardiopsis mwathae</name>
    <dbReference type="NCBI Taxonomy" id="1472723"/>
    <lineage>
        <taxon>Bacteria</taxon>
        <taxon>Bacillati</taxon>
        <taxon>Actinomycetota</taxon>
        <taxon>Actinomycetes</taxon>
        <taxon>Streptosporangiales</taxon>
        <taxon>Nocardiopsidaceae</taxon>
        <taxon>Nocardiopsis</taxon>
    </lineage>
</organism>
<evidence type="ECO:0000256" key="1">
    <source>
        <dbReference type="ARBA" id="ARBA00023122"/>
    </source>
</evidence>
<name>A0A7W9YI12_9ACTN</name>
<dbReference type="PANTHER" id="PTHR43080">
    <property type="entry name" value="CBS DOMAIN-CONTAINING PROTEIN CBSX3, MITOCHONDRIAL"/>
    <property type="match status" value="1"/>
</dbReference>
<feature type="domain" description="CBS" evidence="3">
    <location>
        <begin position="7"/>
        <end position="65"/>
    </location>
</feature>
<dbReference type="EMBL" id="JACHDS010000001">
    <property type="protein sequence ID" value="MBB6171566.1"/>
    <property type="molecule type" value="Genomic_DNA"/>
</dbReference>
<keyword evidence="1 2" id="KW-0129">CBS domain</keyword>
<sequence length="201" mass="21888">MLVREAMTPPRLLLAEDTRLKEAAAAFVRTGVQAAPVIGPSGKLCGIVTEIDLLRDRLEADPRASIAPRPAPESPLPRRISDVMTRQVITTTEVGDVAELAQRMYHARIRCVPVVREGTVIGMVCRRELLRAYARPDTRIRDEVLTALSVRGPYTRGWDVRVADGVAHLSGRNGHTPAEESLVASIARMVPGVSRVVVESG</sequence>
<reference evidence="4 5" key="1">
    <citation type="submission" date="2020-08" db="EMBL/GenBank/DDBJ databases">
        <title>Sequencing the genomes of 1000 actinobacteria strains.</title>
        <authorList>
            <person name="Klenk H.-P."/>
        </authorList>
    </citation>
    <scope>NUCLEOTIDE SEQUENCE [LARGE SCALE GENOMIC DNA]</scope>
    <source>
        <strain evidence="4 5">DSM 46659</strain>
    </source>
</reference>
<comment type="caution">
    <text evidence="4">The sequence shown here is derived from an EMBL/GenBank/DDBJ whole genome shotgun (WGS) entry which is preliminary data.</text>
</comment>
<dbReference type="Gene3D" id="3.10.580.10">
    <property type="entry name" value="CBS-domain"/>
    <property type="match status" value="1"/>
</dbReference>
<dbReference type="InterPro" id="IPR051257">
    <property type="entry name" value="Diverse_CBS-Domain"/>
</dbReference>
<dbReference type="InterPro" id="IPR046342">
    <property type="entry name" value="CBS_dom_sf"/>
</dbReference>
<evidence type="ECO:0000256" key="2">
    <source>
        <dbReference type="PROSITE-ProRule" id="PRU00703"/>
    </source>
</evidence>
<evidence type="ECO:0000313" key="5">
    <source>
        <dbReference type="Proteomes" id="UP000546642"/>
    </source>
</evidence>
<accession>A0A7W9YI12</accession>
<dbReference type="Proteomes" id="UP000546642">
    <property type="component" value="Unassembled WGS sequence"/>
</dbReference>
<evidence type="ECO:0000259" key="3">
    <source>
        <dbReference type="PROSITE" id="PS51371"/>
    </source>
</evidence>
<dbReference type="Pfam" id="PF00571">
    <property type="entry name" value="CBS"/>
    <property type="match status" value="2"/>
</dbReference>
<protein>
    <submittedName>
        <fullName evidence="4">CBS domain-containing protein</fullName>
    </submittedName>
</protein>